<organism evidence="3 4">
    <name type="scientific">Exidia glandulosa HHB12029</name>
    <dbReference type="NCBI Taxonomy" id="1314781"/>
    <lineage>
        <taxon>Eukaryota</taxon>
        <taxon>Fungi</taxon>
        <taxon>Dikarya</taxon>
        <taxon>Basidiomycota</taxon>
        <taxon>Agaricomycotina</taxon>
        <taxon>Agaricomycetes</taxon>
        <taxon>Auriculariales</taxon>
        <taxon>Exidiaceae</taxon>
        <taxon>Exidia</taxon>
    </lineage>
</organism>
<evidence type="ECO:0000256" key="1">
    <source>
        <dbReference type="SAM" id="MobiDB-lite"/>
    </source>
</evidence>
<keyword evidence="2" id="KW-0472">Membrane</keyword>
<evidence type="ECO:0000313" key="3">
    <source>
        <dbReference type="EMBL" id="KZV80247.1"/>
    </source>
</evidence>
<keyword evidence="2" id="KW-0812">Transmembrane</keyword>
<proteinExistence type="predicted"/>
<evidence type="ECO:0000313" key="4">
    <source>
        <dbReference type="Proteomes" id="UP000077266"/>
    </source>
</evidence>
<sequence length="166" mass="17339">MLPVQVLWEQEVSPGPHVVKITNLEDKPVTVASFIYRPLSTTVALSASSSSTSVTIETSSESASPSPTTTGKSGTPMPPAAVVALAVSITAVVCTAMLLVAILRRRSWHVNATAPAKRGGKVLGTHLHCPHCPQTPSQVLLPEPPIYSEAVVIDLDAAQPSTSIPM</sequence>
<dbReference type="InParanoid" id="A0A165BBA7"/>
<keyword evidence="2" id="KW-1133">Transmembrane helix</keyword>
<keyword evidence="4" id="KW-1185">Reference proteome</keyword>
<dbReference type="AlphaFoldDB" id="A0A165BBA7"/>
<protein>
    <submittedName>
        <fullName evidence="3">Uncharacterized protein</fullName>
    </submittedName>
</protein>
<dbReference type="OrthoDB" id="2576082at2759"/>
<feature type="transmembrane region" description="Helical" evidence="2">
    <location>
        <begin position="80"/>
        <end position="103"/>
    </location>
</feature>
<evidence type="ECO:0000256" key="2">
    <source>
        <dbReference type="SAM" id="Phobius"/>
    </source>
</evidence>
<dbReference type="Proteomes" id="UP000077266">
    <property type="component" value="Unassembled WGS sequence"/>
</dbReference>
<name>A0A165BBA7_EXIGL</name>
<reference evidence="3 4" key="1">
    <citation type="journal article" date="2016" name="Mol. Biol. Evol.">
        <title>Comparative Genomics of Early-Diverging Mushroom-Forming Fungi Provides Insights into the Origins of Lignocellulose Decay Capabilities.</title>
        <authorList>
            <person name="Nagy L.G."/>
            <person name="Riley R."/>
            <person name="Tritt A."/>
            <person name="Adam C."/>
            <person name="Daum C."/>
            <person name="Floudas D."/>
            <person name="Sun H."/>
            <person name="Yadav J.S."/>
            <person name="Pangilinan J."/>
            <person name="Larsson K.H."/>
            <person name="Matsuura K."/>
            <person name="Barry K."/>
            <person name="Labutti K."/>
            <person name="Kuo R."/>
            <person name="Ohm R.A."/>
            <person name="Bhattacharya S.S."/>
            <person name="Shirouzu T."/>
            <person name="Yoshinaga Y."/>
            <person name="Martin F.M."/>
            <person name="Grigoriev I.V."/>
            <person name="Hibbett D.S."/>
        </authorList>
    </citation>
    <scope>NUCLEOTIDE SEQUENCE [LARGE SCALE GENOMIC DNA]</scope>
    <source>
        <strain evidence="3 4">HHB12029</strain>
    </source>
</reference>
<gene>
    <name evidence="3" type="ORF">EXIGLDRAFT_429763</name>
</gene>
<dbReference type="EMBL" id="KV426503">
    <property type="protein sequence ID" value="KZV80247.1"/>
    <property type="molecule type" value="Genomic_DNA"/>
</dbReference>
<feature type="region of interest" description="Disordered" evidence="1">
    <location>
        <begin position="55"/>
        <end position="77"/>
    </location>
</feature>
<accession>A0A165BBA7</accession>